<proteinExistence type="predicted"/>
<keyword evidence="1" id="KW-1133">Transmembrane helix</keyword>
<keyword evidence="1" id="KW-0812">Transmembrane</keyword>
<protein>
    <recommendedName>
        <fullName evidence="4">DUF3899 domain-containing protein</fullName>
    </recommendedName>
</protein>
<evidence type="ECO:0000313" key="2">
    <source>
        <dbReference type="EMBL" id="RBQ27927.1"/>
    </source>
</evidence>
<evidence type="ECO:0000313" key="3">
    <source>
        <dbReference type="Proteomes" id="UP000252669"/>
    </source>
</evidence>
<accession>A0A366MPH7</accession>
<evidence type="ECO:0008006" key="4">
    <source>
        <dbReference type="Google" id="ProtNLM"/>
    </source>
</evidence>
<feature type="transmembrane region" description="Helical" evidence="1">
    <location>
        <begin position="42"/>
        <end position="60"/>
    </location>
</feature>
<gene>
    <name evidence="2" type="ORF">CRU91_11935</name>
</gene>
<comment type="caution">
    <text evidence="2">The sequence shown here is derived from an EMBL/GenBank/DDBJ whole genome shotgun (WGS) entry which is preliminary data.</text>
</comment>
<feature type="transmembrane region" description="Helical" evidence="1">
    <location>
        <begin position="106"/>
        <end position="128"/>
    </location>
</feature>
<organism evidence="2 3">
    <name type="scientific">Aliarcobacter vitoriensis</name>
    <dbReference type="NCBI Taxonomy" id="2011099"/>
    <lineage>
        <taxon>Bacteria</taxon>
        <taxon>Pseudomonadati</taxon>
        <taxon>Campylobacterota</taxon>
        <taxon>Epsilonproteobacteria</taxon>
        <taxon>Campylobacterales</taxon>
        <taxon>Arcobacteraceae</taxon>
        <taxon>Aliarcobacter</taxon>
    </lineage>
</organism>
<name>A0A366MPH7_9BACT</name>
<dbReference type="EMBL" id="PDKB01000034">
    <property type="protein sequence ID" value="RBQ27927.1"/>
    <property type="molecule type" value="Genomic_DNA"/>
</dbReference>
<dbReference type="RefSeq" id="WP_113895439.1">
    <property type="nucleotide sequence ID" value="NZ_JANJGA010000001.1"/>
</dbReference>
<dbReference type="AlphaFoldDB" id="A0A366MPH7"/>
<reference evidence="2 3" key="1">
    <citation type="submission" date="2017-10" db="EMBL/GenBank/DDBJ databases">
        <title>Genomics of the genus Arcobacter.</title>
        <authorList>
            <person name="Perez-Cataluna A."/>
            <person name="Figueras M.J."/>
        </authorList>
    </citation>
    <scope>NUCLEOTIDE SEQUENCE [LARGE SCALE GENOMIC DNA]</scope>
    <source>
        <strain evidence="2 3">CECT 9230</strain>
    </source>
</reference>
<dbReference type="Proteomes" id="UP000252669">
    <property type="component" value="Unassembled WGS sequence"/>
</dbReference>
<keyword evidence="1" id="KW-0472">Membrane</keyword>
<dbReference type="OrthoDB" id="5365907at2"/>
<sequence length="134" mass="16043">MKPFKEYIGDILVYLLIAFWLWMLYFWFRLIFIFIKEEDYKTLIFFLILSGIAIIVVGYISKSYVYNRSIAGAYIIEYFQELRKKQELKERISLNDKLDLWALDGYIIKICNRIGITLISIGIIIYIIKYQIIG</sequence>
<keyword evidence="3" id="KW-1185">Reference proteome</keyword>
<evidence type="ECO:0000256" key="1">
    <source>
        <dbReference type="SAM" id="Phobius"/>
    </source>
</evidence>
<feature type="transmembrane region" description="Helical" evidence="1">
    <location>
        <begin position="12"/>
        <end position="35"/>
    </location>
</feature>